<evidence type="ECO:0000313" key="2">
    <source>
        <dbReference type="Proteomes" id="UP000217545"/>
    </source>
</evidence>
<dbReference type="RefSeq" id="WP_024095904.1">
    <property type="nucleotide sequence ID" value="NZ_CP010588.1"/>
</dbReference>
<dbReference type="CDD" id="cd07812">
    <property type="entry name" value="SRPBCC"/>
    <property type="match status" value="1"/>
</dbReference>
<dbReference type="SUPFAM" id="SSF55961">
    <property type="entry name" value="Bet v1-like"/>
    <property type="match status" value="1"/>
</dbReference>
<dbReference type="EMBL" id="CP010784">
    <property type="protein sequence ID" value="ATF04505.1"/>
    <property type="molecule type" value="Genomic_DNA"/>
</dbReference>
<dbReference type="AlphaFoldDB" id="A0AAD0EBN4"/>
<organism evidence="1 2">
    <name type="scientific">Phaeobacter gallaeciensis</name>
    <dbReference type="NCBI Taxonomy" id="60890"/>
    <lineage>
        <taxon>Bacteria</taxon>
        <taxon>Pseudomonadati</taxon>
        <taxon>Pseudomonadota</taxon>
        <taxon>Alphaproteobacteria</taxon>
        <taxon>Rhodobacterales</taxon>
        <taxon>Roseobacteraceae</taxon>
        <taxon>Phaeobacter</taxon>
    </lineage>
</organism>
<dbReference type="InterPro" id="IPR023393">
    <property type="entry name" value="START-like_dom_sf"/>
</dbReference>
<protein>
    <recommendedName>
        <fullName evidence="3">SRPBCC family protein</fullName>
    </recommendedName>
</protein>
<reference evidence="1 2" key="1">
    <citation type="journal article" date="2017" name="Front. Microbiol.">
        <title>Phaeobacter piscinae sp. nov., a species of the Roseobacter group and potential aquaculture probiont.</title>
        <authorList>
            <person name="Sonnenschein E.C."/>
            <person name="Phippen C.B.W."/>
            <person name="Nielsen K.F."/>
            <person name="Mateiu R.V."/>
            <person name="Melchiorsen J."/>
            <person name="Gram L."/>
            <person name="Overmann J."/>
            <person name="Freese H.M."/>
        </authorList>
    </citation>
    <scope>NUCLEOTIDE SEQUENCE [LARGE SCALE GENOMIC DNA]</scope>
    <source>
        <strain evidence="1 2">P63</strain>
    </source>
</reference>
<name>A0AAD0EBN4_9RHOB</name>
<accession>A0AAD0EBN4</accession>
<evidence type="ECO:0000313" key="1">
    <source>
        <dbReference type="EMBL" id="ATF04505.1"/>
    </source>
</evidence>
<sequence length="155" mass="17478">MDFSSKEDIDAPIAEVFRSISDFENMERMALRRGVDVQRMGDVHHPENGLAWEIEFQFRGKKRNLHLSLSTYEPVTQIVLTGTGSGLDGAMDIELLALSPRRTRLSVTLSLTPKTLSGRLMVQSLKLARSKLNRGFKKRVSEFAKQTEDRVGRSA</sequence>
<evidence type="ECO:0008006" key="3">
    <source>
        <dbReference type="Google" id="ProtNLM"/>
    </source>
</evidence>
<proteinExistence type="predicted"/>
<gene>
    <name evidence="1" type="ORF">PhaeoP63_00396</name>
</gene>
<dbReference type="GeneID" id="31844854"/>
<dbReference type="Gene3D" id="3.30.530.20">
    <property type="match status" value="1"/>
</dbReference>
<dbReference type="Proteomes" id="UP000217545">
    <property type="component" value="Chromosome"/>
</dbReference>